<dbReference type="GO" id="GO:0005524">
    <property type="term" value="F:ATP binding"/>
    <property type="evidence" value="ECO:0007669"/>
    <property type="project" value="UniProtKB-KW"/>
</dbReference>
<protein>
    <submittedName>
        <fullName evidence="4">Deoxyguanosine kinase</fullName>
        <ecNumber evidence="4">2.7.1.113</ecNumber>
    </submittedName>
</protein>
<feature type="domain" description="Deoxynucleoside kinase" evidence="3">
    <location>
        <begin position="5"/>
        <end position="210"/>
    </location>
</feature>
<dbReference type="AlphaFoldDB" id="A0A448ZY30"/>
<reference evidence="4" key="1">
    <citation type="submission" date="2019-01" db="EMBL/GenBank/DDBJ databases">
        <authorList>
            <consortium name="Pathogen Informatics"/>
        </authorList>
    </citation>
    <scope>NUCLEOTIDE SEQUENCE [LARGE SCALE GENOMIC DNA]</scope>
    <source>
        <strain evidence="4">NCTC10113</strain>
    </source>
</reference>
<keyword evidence="4" id="KW-0418">Kinase</keyword>
<dbReference type="SUPFAM" id="SSF52540">
    <property type="entry name" value="P-loop containing nucleoside triphosphate hydrolases"/>
    <property type="match status" value="1"/>
</dbReference>
<evidence type="ECO:0000259" key="3">
    <source>
        <dbReference type="Pfam" id="PF01712"/>
    </source>
</evidence>
<dbReference type="RefSeq" id="WP_024544017.1">
    <property type="nucleotide sequence ID" value="NZ_CP169362.1"/>
</dbReference>
<name>A0A448ZY30_METSV</name>
<feature type="active site" description="Proton acceptor" evidence="1">
    <location>
        <position position="92"/>
    </location>
</feature>
<dbReference type="PIRSF" id="PIRSF000705">
    <property type="entry name" value="DNK"/>
    <property type="match status" value="1"/>
</dbReference>
<sequence>MVVGISGMIAAGKSSLTEKLHKYYDKSLLLHEFEEDDEVFNTFLKWLYENKPNLTIGFQSYIVENHSAKFEMIIEEFKKQKLDPKKDLILLDRFSIEHYVFAKLILSKKSMKYLQGYDALFQHLIRKTELPDFAIYLDISFDTFKKRIFERGRDSEVNNFEQNKAYFEELYANYFKIFKEIAGRFGLKYYVIDTNNLTEKEVMHKAIEIINNEIGKQC</sequence>
<feature type="binding site" evidence="2">
    <location>
        <begin position="7"/>
        <end position="15"/>
    </location>
    <ligand>
        <name>ATP</name>
        <dbReference type="ChEBI" id="CHEBI:30616"/>
    </ligand>
</feature>
<keyword evidence="4" id="KW-0614">Plasmid</keyword>
<keyword evidence="2" id="KW-0547">Nucleotide-binding</keyword>
<geneLocation type="plasmid" evidence="4">
    <name>2</name>
</geneLocation>
<evidence type="ECO:0000256" key="1">
    <source>
        <dbReference type="PIRSR" id="PIRSR000705-1"/>
    </source>
</evidence>
<dbReference type="InterPro" id="IPR031314">
    <property type="entry name" value="DNK_dom"/>
</dbReference>
<evidence type="ECO:0000256" key="2">
    <source>
        <dbReference type="PIRSR" id="PIRSR000705-3"/>
    </source>
</evidence>
<dbReference type="InterPro" id="IPR050566">
    <property type="entry name" value="Deoxyribonucleoside_kinase"/>
</dbReference>
<organism evidence="4">
    <name type="scientific">Metamycoplasma salivarium</name>
    <name type="common">Mycoplasma salivarium</name>
    <dbReference type="NCBI Taxonomy" id="2124"/>
    <lineage>
        <taxon>Bacteria</taxon>
        <taxon>Bacillati</taxon>
        <taxon>Mycoplasmatota</taxon>
        <taxon>Mycoplasmoidales</taxon>
        <taxon>Metamycoplasmataceae</taxon>
        <taxon>Metamycoplasma</taxon>
    </lineage>
</organism>
<dbReference type="EMBL" id="LR214939">
    <property type="protein sequence ID" value="VEU56144.1"/>
    <property type="molecule type" value="Genomic_DNA"/>
</dbReference>
<keyword evidence="2" id="KW-0067">ATP-binding</keyword>
<accession>A0A448ZY30</accession>
<dbReference type="GO" id="GO:0005737">
    <property type="term" value="C:cytoplasm"/>
    <property type="evidence" value="ECO:0007669"/>
    <property type="project" value="TreeGrafter"/>
</dbReference>
<gene>
    <name evidence="4" type="primary">MCYN0418_2</name>
    <name evidence="4" type="ORF">NCTC10113_01030</name>
</gene>
<evidence type="ECO:0000313" key="4">
    <source>
        <dbReference type="EMBL" id="VEU56144.1"/>
    </source>
</evidence>
<dbReference type="EC" id="2.7.1.113" evidence="4"/>
<proteinExistence type="predicted"/>
<dbReference type="GO" id="GO:0004138">
    <property type="term" value="F:deoxyguanosine kinase activity"/>
    <property type="evidence" value="ECO:0007669"/>
    <property type="project" value="UniProtKB-EC"/>
</dbReference>
<dbReference type="Pfam" id="PF01712">
    <property type="entry name" value="dNK"/>
    <property type="match status" value="1"/>
</dbReference>
<dbReference type="InterPro" id="IPR002624">
    <property type="entry name" value="DCK/DGK"/>
</dbReference>
<keyword evidence="4" id="KW-0808">Transferase</keyword>
<feature type="binding site" evidence="2">
    <location>
        <begin position="147"/>
        <end position="151"/>
    </location>
    <ligand>
        <name>ATP</name>
        <dbReference type="ChEBI" id="CHEBI:30616"/>
    </ligand>
</feature>
<dbReference type="InterPro" id="IPR027417">
    <property type="entry name" value="P-loop_NTPase"/>
</dbReference>
<dbReference type="PANTHER" id="PTHR10513:SF35">
    <property type="entry name" value="DEOXYADENOSINE KINASE"/>
    <property type="match status" value="1"/>
</dbReference>
<dbReference type="Gene3D" id="3.40.50.300">
    <property type="entry name" value="P-loop containing nucleotide triphosphate hydrolases"/>
    <property type="match status" value="1"/>
</dbReference>
<dbReference type="PANTHER" id="PTHR10513">
    <property type="entry name" value="DEOXYNUCLEOSIDE KINASE"/>
    <property type="match status" value="1"/>
</dbReference>